<organism evidence="3 4">
    <name type="scientific">Halocaridina rubra</name>
    <name type="common">Hawaiian red shrimp</name>
    <dbReference type="NCBI Taxonomy" id="373956"/>
    <lineage>
        <taxon>Eukaryota</taxon>
        <taxon>Metazoa</taxon>
        <taxon>Ecdysozoa</taxon>
        <taxon>Arthropoda</taxon>
        <taxon>Crustacea</taxon>
        <taxon>Multicrustacea</taxon>
        <taxon>Malacostraca</taxon>
        <taxon>Eumalacostraca</taxon>
        <taxon>Eucarida</taxon>
        <taxon>Decapoda</taxon>
        <taxon>Pleocyemata</taxon>
        <taxon>Caridea</taxon>
        <taxon>Atyoidea</taxon>
        <taxon>Atyidae</taxon>
        <taxon>Halocaridina</taxon>
    </lineage>
</organism>
<gene>
    <name evidence="3" type="ORF">SK128_000978</name>
</gene>
<sequence length="354" mass="40435">MRSLYGNKTEENVGHRRCLCVFFLLLLGITLFLGFFFAFYRSKELLPALGTRICKTPEQLPEYEGIGSFFDYLENPQRHCSSWNRIGNNPEEYYLYENSDTGNDVRPADIVDEMNFYVCSTEPDDEVGRKPCVVYAITHNISDNMPKAFLGCELHVFPQKNVFTVNETETGTFSLSSDFGSGDVAKATNSDKQKTSSPPAAPRRHVRDVTVIASNDEKEFIVNDGKDLVHNLSLEKIVSELGHQGQTIRFLRVDSEESVRPVLEQIVALQDLLDVQQVSTVIRIPSGLEFMSESEKHLFFAEFHKVFENLHCLGYRLINSLPIEKDRFILPELENRELFGVYNVNWIKISHSVM</sequence>
<protein>
    <submittedName>
        <fullName evidence="3">Uncharacterized protein</fullName>
    </submittedName>
</protein>
<proteinExistence type="predicted"/>
<keyword evidence="4" id="KW-1185">Reference proteome</keyword>
<keyword evidence="2" id="KW-0472">Membrane</keyword>
<name>A0AAN8XF58_HALRR</name>
<accession>A0AAN8XF58</accession>
<dbReference type="Proteomes" id="UP001381693">
    <property type="component" value="Unassembled WGS sequence"/>
</dbReference>
<evidence type="ECO:0000313" key="4">
    <source>
        <dbReference type="Proteomes" id="UP001381693"/>
    </source>
</evidence>
<dbReference type="AlphaFoldDB" id="A0AAN8XF58"/>
<feature type="transmembrane region" description="Helical" evidence="2">
    <location>
        <begin position="21"/>
        <end position="40"/>
    </location>
</feature>
<evidence type="ECO:0000256" key="1">
    <source>
        <dbReference type="SAM" id="MobiDB-lite"/>
    </source>
</evidence>
<comment type="caution">
    <text evidence="3">The sequence shown here is derived from an EMBL/GenBank/DDBJ whole genome shotgun (WGS) entry which is preliminary data.</text>
</comment>
<feature type="region of interest" description="Disordered" evidence="1">
    <location>
        <begin position="184"/>
        <end position="205"/>
    </location>
</feature>
<dbReference type="EMBL" id="JAXCGZ010003794">
    <property type="protein sequence ID" value="KAK7083172.1"/>
    <property type="molecule type" value="Genomic_DNA"/>
</dbReference>
<reference evidence="3 4" key="1">
    <citation type="submission" date="2023-11" db="EMBL/GenBank/DDBJ databases">
        <title>Halocaridina rubra genome assembly.</title>
        <authorList>
            <person name="Smith C."/>
        </authorList>
    </citation>
    <scope>NUCLEOTIDE SEQUENCE [LARGE SCALE GENOMIC DNA]</scope>
    <source>
        <strain evidence="3">EP-1</strain>
        <tissue evidence="3">Whole</tissue>
    </source>
</reference>
<keyword evidence="2" id="KW-1133">Transmembrane helix</keyword>
<keyword evidence="2" id="KW-0812">Transmembrane</keyword>
<evidence type="ECO:0000256" key="2">
    <source>
        <dbReference type="SAM" id="Phobius"/>
    </source>
</evidence>
<evidence type="ECO:0000313" key="3">
    <source>
        <dbReference type="EMBL" id="KAK7083172.1"/>
    </source>
</evidence>